<accession>A0A2P2JCA1</accession>
<reference evidence="5" key="1">
    <citation type="submission" date="2018-02" db="EMBL/GenBank/DDBJ databases">
        <title>Rhizophora mucronata_Transcriptome.</title>
        <authorList>
            <person name="Meera S.P."/>
            <person name="Sreeshan A."/>
            <person name="Augustine A."/>
        </authorList>
    </citation>
    <scope>NUCLEOTIDE SEQUENCE</scope>
    <source>
        <tissue evidence="5">Leaf</tissue>
    </source>
</reference>
<dbReference type="Gene3D" id="3.40.190.10">
    <property type="entry name" value="Periplasmic binding protein-like II"/>
    <property type="match status" value="1"/>
</dbReference>
<dbReference type="CDD" id="cd13661">
    <property type="entry name" value="PBP2_PotD_PotF_like_1"/>
    <property type="match status" value="1"/>
</dbReference>
<dbReference type="Pfam" id="PF13416">
    <property type="entry name" value="SBP_bac_8"/>
    <property type="match status" value="1"/>
</dbReference>
<proteinExistence type="predicted"/>
<dbReference type="GO" id="GO:0019808">
    <property type="term" value="F:polyamine binding"/>
    <property type="evidence" value="ECO:0007669"/>
    <property type="project" value="InterPro"/>
</dbReference>
<evidence type="ECO:0000256" key="3">
    <source>
        <dbReference type="ARBA" id="ARBA00022729"/>
    </source>
</evidence>
<dbReference type="AlphaFoldDB" id="A0A2P2JCA1"/>
<keyword evidence="2" id="KW-0813">Transport</keyword>
<dbReference type="GO" id="GO:0015846">
    <property type="term" value="P:polyamine transport"/>
    <property type="evidence" value="ECO:0007669"/>
    <property type="project" value="InterPro"/>
</dbReference>
<sequence>MSIMSYQQTNPAFHSYDSHPFLTNPNTTFPCLIRSTKKAVFPYHHLKFSDLRRNLTVRLSARATSGEDPLSSSWLRVAAASSILFFSLSVRLCRAAPTPLLSTAVQLTQEAETIKRVPDDHPDSLERFESQEKLNAAFETWKSKTYALSVPLNVVALRGSLPPSWVKDFMKSQGKRLQLRTKFLGSLENIFDDLCKFLGKRNVGPASAMAADIVTIGDSWLSFAIKKGIIEPVRDIEDQDWFKGLGDKWKVYLRRNHEGEIDSEGEVWAAPYRWGSMVIAYRKRKFQKHKLALIKDWADLWRPELEGRISMVGSPREVVGAVLKYMGASYNTKDIDLQVTGGRNAVQQNLVLLGRQVRLFDSTHYLKAFSVGDVWVAVGWSSDILPVVKRMSDVAVIVPKSGTSLWADLWAIPAASKLQSNLIGGRVRGPSPVIHQWFEFCLQGMRAVPFKQEVVPGATPSALENSLVGIVREEFTRGNPKVDTNLIAGVPPPEILTRCEFLEPLPDATLLDYEWLISSMLKPGLGFIHLARHYISSTIQIFQLKPPSKGI</sequence>
<comment type="subcellular location">
    <subcellularLocation>
        <location evidence="1">Periplasm</location>
    </subcellularLocation>
</comment>
<evidence type="ECO:0000313" key="5">
    <source>
        <dbReference type="EMBL" id="MBW91099.1"/>
    </source>
</evidence>
<dbReference type="InterPro" id="IPR006059">
    <property type="entry name" value="SBP"/>
</dbReference>
<name>A0A2P2JCA1_RHIMU</name>
<keyword evidence="4" id="KW-0574">Periplasm</keyword>
<protein>
    <recommendedName>
        <fullName evidence="6">Putrescine-binding periplasmic protein-related</fullName>
    </recommendedName>
</protein>
<evidence type="ECO:0000256" key="2">
    <source>
        <dbReference type="ARBA" id="ARBA00022448"/>
    </source>
</evidence>
<dbReference type="EMBL" id="GGEC01010616">
    <property type="protein sequence ID" value="MBW91099.1"/>
    <property type="molecule type" value="Transcribed_RNA"/>
</dbReference>
<dbReference type="PRINTS" id="PR00909">
    <property type="entry name" value="SPERMDNBNDNG"/>
</dbReference>
<dbReference type="InterPro" id="IPR001188">
    <property type="entry name" value="Sperm_putr-bd"/>
</dbReference>
<keyword evidence="3" id="KW-0732">Signal</keyword>
<evidence type="ECO:0000256" key="4">
    <source>
        <dbReference type="ARBA" id="ARBA00022764"/>
    </source>
</evidence>
<organism evidence="5">
    <name type="scientific">Rhizophora mucronata</name>
    <name type="common">Asiatic mangrove</name>
    <dbReference type="NCBI Taxonomy" id="61149"/>
    <lineage>
        <taxon>Eukaryota</taxon>
        <taxon>Viridiplantae</taxon>
        <taxon>Streptophyta</taxon>
        <taxon>Embryophyta</taxon>
        <taxon>Tracheophyta</taxon>
        <taxon>Spermatophyta</taxon>
        <taxon>Magnoliopsida</taxon>
        <taxon>eudicotyledons</taxon>
        <taxon>Gunneridae</taxon>
        <taxon>Pentapetalae</taxon>
        <taxon>rosids</taxon>
        <taxon>fabids</taxon>
        <taxon>Malpighiales</taxon>
        <taxon>Rhizophoraceae</taxon>
        <taxon>Rhizophora</taxon>
    </lineage>
</organism>
<evidence type="ECO:0000256" key="1">
    <source>
        <dbReference type="ARBA" id="ARBA00004418"/>
    </source>
</evidence>
<evidence type="ECO:0008006" key="6">
    <source>
        <dbReference type="Google" id="ProtNLM"/>
    </source>
</evidence>
<dbReference type="PANTHER" id="PTHR30222:SF17">
    <property type="entry name" value="SPERMIDINE_PUTRESCINE-BINDING PERIPLASMIC PROTEIN"/>
    <property type="match status" value="1"/>
</dbReference>
<dbReference type="SUPFAM" id="SSF53850">
    <property type="entry name" value="Periplasmic binding protein-like II"/>
    <property type="match status" value="1"/>
</dbReference>
<dbReference type="PANTHER" id="PTHR30222">
    <property type="entry name" value="SPERMIDINE/PUTRESCINE-BINDING PERIPLASMIC PROTEIN"/>
    <property type="match status" value="1"/>
</dbReference>